<dbReference type="AlphaFoldDB" id="A0AAD2HKA2"/>
<gene>
    <name evidence="2" type="ORF">MYCIT1_LOCUS24679</name>
</gene>
<name>A0AAD2HKA2_9AGAR</name>
<reference evidence="2" key="1">
    <citation type="submission" date="2023-11" db="EMBL/GenBank/DDBJ databases">
        <authorList>
            <person name="De Vega J J."/>
            <person name="De Vega J J."/>
        </authorList>
    </citation>
    <scope>NUCLEOTIDE SEQUENCE</scope>
</reference>
<feature type="region of interest" description="Disordered" evidence="1">
    <location>
        <begin position="1"/>
        <end position="46"/>
    </location>
</feature>
<evidence type="ECO:0000313" key="3">
    <source>
        <dbReference type="Proteomes" id="UP001295794"/>
    </source>
</evidence>
<keyword evidence="3" id="KW-1185">Reference proteome</keyword>
<proteinExistence type="predicted"/>
<comment type="caution">
    <text evidence="2">The sequence shown here is derived from an EMBL/GenBank/DDBJ whole genome shotgun (WGS) entry which is preliminary data.</text>
</comment>
<dbReference type="Proteomes" id="UP001295794">
    <property type="component" value="Unassembled WGS sequence"/>
</dbReference>
<organism evidence="2 3">
    <name type="scientific">Mycena citricolor</name>
    <dbReference type="NCBI Taxonomy" id="2018698"/>
    <lineage>
        <taxon>Eukaryota</taxon>
        <taxon>Fungi</taxon>
        <taxon>Dikarya</taxon>
        <taxon>Basidiomycota</taxon>
        <taxon>Agaricomycotina</taxon>
        <taxon>Agaricomycetes</taxon>
        <taxon>Agaricomycetidae</taxon>
        <taxon>Agaricales</taxon>
        <taxon>Marasmiineae</taxon>
        <taxon>Mycenaceae</taxon>
        <taxon>Mycena</taxon>
    </lineage>
</organism>
<feature type="compositionally biased region" description="Polar residues" evidence="1">
    <location>
        <begin position="1"/>
        <end position="11"/>
    </location>
</feature>
<evidence type="ECO:0000313" key="2">
    <source>
        <dbReference type="EMBL" id="CAK5276440.1"/>
    </source>
</evidence>
<accession>A0AAD2HKA2</accession>
<dbReference type="EMBL" id="CAVNYO010000406">
    <property type="protein sequence ID" value="CAK5276440.1"/>
    <property type="molecule type" value="Genomic_DNA"/>
</dbReference>
<feature type="compositionally biased region" description="Basic and acidic residues" evidence="1">
    <location>
        <begin position="34"/>
        <end position="46"/>
    </location>
</feature>
<evidence type="ECO:0000256" key="1">
    <source>
        <dbReference type="SAM" id="MobiDB-lite"/>
    </source>
</evidence>
<sequence length="143" mass="15471">MALKSTTSRPSTMPLRGGTHGAQLQRSSGCRDIGGAHEPDEREGQNRLEVEQHALYLARWQKRGGRFWAGWGSACLPYMPAAYLRPPPRAGEDKGYAVPWSSLGGARGTGADSNLAAHHRFSSECIVTSIEAYATQQDGMAMP</sequence>
<protein>
    <submittedName>
        <fullName evidence="2">Uncharacterized protein</fullName>
    </submittedName>
</protein>